<dbReference type="EMBL" id="BMKI01000004">
    <property type="protein sequence ID" value="GGC92246.1"/>
    <property type="molecule type" value="Genomic_DNA"/>
</dbReference>
<dbReference type="RefSeq" id="WP_229677502.1">
    <property type="nucleotide sequence ID" value="NZ_BMKI01000004.1"/>
</dbReference>
<sequence length="69" mass="7556">MMGELVIKKGKTRDTATIAGLGMLAYRIFPETGRINVQLLSGEQEECTIVCEDGVAFSLRGEVIRLVVK</sequence>
<reference evidence="2" key="1">
    <citation type="journal article" date="2019" name="Int. J. Syst. Evol. Microbiol.">
        <title>The Global Catalogue of Microorganisms (GCM) 10K type strain sequencing project: providing services to taxonomists for standard genome sequencing and annotation.</title>
        <authorList>
            <consortium name="The Broad Institute Genomics Platform"/>
            <consortium name="The Broad Institute Genome Sequencing Center for Infectious Disease"/>
            <person name="Wu L."/>
            <person name="Ma J."/>
        </authorList>
    </citation>
    <scope>NUCLEOTIDE SEQUENCE [LARGE SCALE GENOMIC DNA]</scope>
    <source>
        <strain evidence="2">CGMCC 1.15942</strain>
    </source>
</reference>
<organism evidence="1 2">
    <name type="scientific">Enterococcus wangshanyuanii</name>
    <dbReference type="NCBI Taxonomy" id="2005703"/>
    <lineage>
        <taxon>Bacteria</taxon>
        <taxon>Bacillati</taxon>
        <taxon>Bacillota</taxon>
        <taxon>Bacilli</taxon>
        <taxon>Lactobacillales</taxon>
        <taxon>Enterococcaceae</taxon>
        <taxon>Enterococcus</taxon>
    </lineage>
</organism>
<dbReference type="Proteomes" id="UP000630615">
    <property type="component" value="Unassembled WGS sequence"/>
</dbReference>
<accession>A0ABQ1PBE8</accession>
<keyword evidence="2" id="KW-1185">Reference proteome</keyword>
<gene>
    <name evidence="1" type="ORF">GCM10011573_22280</name>
</gene>
<evidence type="ECO:0000313" key="2">
    <source>
        <dbReference type="Proteomes" id="UP000630615"/>
    </source>
</evidence>
<name>A0ABQ1PBE8_9ENTE</name>
<comment type="caution">
    <text evidence="1">The sequence shown here is derived from an EMBL/GenBank/DDBJ whole genome shotgun (WGS) entry which is preliminary data.</text>
</comment>
<protein>
    <submittedName>
        <fullName evidence="1">Uncharacterized protein</fullName>
    </submittedName>
</protein>
<proteinExistence type="predicted"/>
<evidence type="ECO:0000313" key="1">
    <source>
        <dbReference type="EMBL" id="GGC92246.1"/>
    </source>
</evidence>